<evidence type="ECO:0000313" key="3">
    <source>
        <dbReference type="Proteomes" id="UP000183815"/>
    </source>
</evidence>
<dbReference type="InterPro" id="IPR045175">
    <property type="entry name" value="M28_fam"/>
</dbReference>
<reference evidence="2 3" key="1">
    <citation type="submission" date="2016-08" db="EMBL/GenBank/DDBJ databases">
        <title>New Insights into Marine Group III Euryarchaeota, from dark to light.</title>
        <authorList>
            <person name="Haro-Moreno J.M."/>
            <person name="Rodriguez-Valera F."/>
            <person name="Lopez-Garcia P."/>
            <person name="Moreira D."/>
            <person name="Martin-Cuadrado A.B."/>
        </authorList>
    </citation>
    <scope>NUCLEOTIDE SEQUENCE [LARGE SCALE GENOMIC DNA]</scope>
    <source>
        <strain evidence="2">CG-Bathy1</strain>
    </source>
</reference>
<dbReference type="SUPFAM" id="SSF53187">
    <property type="entry name" value="Zn-dependent exopeptidases"/>
    <property type="match status" value="1"/>
</dbReference>
<feature type="domain" description="Peptidase M28" evidence="1">
    <location>
        <begin position="276"/>
        <end position="390"/>
    </location>
</feature>
<dbReference type="GO" id="GO:0006508">
    <property type="term" value="P:proteolysis"/>
    <property type="evidence" value="ECO:0007669"/>
    <property type="project" value="InterPro"/>
</dbReference>
<proteinExistence type="predicted"/>
<dbReference type="GO" id="GO:0008235">
    <property type="term" value="F:metalloexopeptidase activity"/>
    <property type="evidence" value="ECO:0007669"/>
    <property type="project" value="InterPro"/>
</dbReference>
<name>A0A1J5T0N2_9ARCH</name>
<dbReference type="AlphaFoldDB" id="A0A1J5T0N2"/>
<dbReference type="Pfam" id="PF04389">
    <property type="entry name" value="Peptidase_M28"/>
    <property type="match status" value="1"/>
</dbReference>
<gene>
    <name evidence="2" type="ORF">BEU04_03065</name>
</gene>
<sequence length="593" mass="65969">MLMRSESLLLVLLLIFPTFSGCLGVFSGEMESGDLIVSPAVLIGGEIQNVKFSVERDLAVFVPHLIVDNAGLVQNGTVLDLKKGETQNLNILAPPRINKAYFFIGEWERTNWPIRDSSESWNQWVARGGVKDSSANGVEKIESANGLSMLNGSLNNGGEVVAVMIPIERKMHETYGKDQGGLYSTGVVNGRIVYDHLVDITDESPCISVDLACGQLNRWAGQGNFGYEEAGLWLVGELGNYNLDEVITHRYEFTDIFENQNSESYNICGYKYGTVYPNEWLVFGAHFDIAPPANAAFIPIISDPHETGERSYGTRVGAYDNTAGSSMVLAVAEAASNFQTRRTMVFCFWSGEEGGKRGSDYWTDHYVKENNPDVTVTNYVNLDMAGVNWPGGGGAPCGGEHGGGVGDCDPDPQPDYDGYPKDNETWPLRLYIGPSNDYDMINQPEMVRLTEWVGADAINVAMHQDILVGNSSCEPIEETCEDEWKYHSWIEQGRPEIIIYEDTTARSDHDSFQTNLGTITLGYGGLVDGYWCYHQVCDTLEEMEDWMETESKGYGKNASGIENLMDSLDIITWWAFYMFFHLDEKPVLNTYLE</sequence>
<dbReference type="InterPro" id="IPR007484">
    <property type="entry name" value="Peptidase_M28"/>
</dbReference>
<dbReference type="Gene3D" id="3.40.630.10">
    <property type="entry name" value="Zn peptidases"/>
    <property type="match status" value="1"/>
</dbReference>
<organism evidence="2 3">
    <name type="scientific">Marine Group III euryarchaeote CG-Bathy1</name>
    <dbReference type="NCBI Taxonomy" id="1889001"/>
    <lineage>
        <taxon>Archaea</taxon>
        <taxon>Methanobacteriati</taxon>
        <taxon>Thermoplasmatota</taxon>
        <taxon>Thermoplasmata</taxon>
        <taxon>Candidatus Thermoprofundales</taxon>
    </lineage>
</organism>
<accession>A0A1J5T0N2</accession>
<protein>
    <recommendedName>
        <fullName evidence="1">Peptidase M28 domain-containing protein</fullName>
    </recommendedName>
</protein>
<evidence type="ECO:0000313" key="2">
    <source>
        <dbReference type="EMBL" id="OIR14417.1"/>
    </source>
</evidence>
<comment type="caution">
    <text evidence="2">The sequence shown here is derived from an EMBL/GenBank/DDBJ whole genome shotgun (WGS) entry which is preliminary data.</text>
</comment>
<dbReference type="EMBL" id="MIYU01000019">
    <property type="protein sequence ID" value="OIR14417.1"/>
    <property type="molecule type" value="Genomic_DNA"/>
</dbReference>
<dbReference type="PROSITE" id="PS51257">
    <property type="entry name" value="PROKAR_LIPOPROTEIN"/>
    <property type="match status" value="1"/>
</dbReference>
<dbReference type="PANTHER" id="PTHR12147:SF26">
    <property type="entry name" value="PEPTIDASE M28 DOMAIN-CONTAINING PROTEIN"/>
    <property type="match status" value="1"/>
</dbReference>
<evidence type="ECO:0000259" key="1">
    <source>
        <dbReference type="Pfam" id="PF04389"/>
    </source>
</evidence>
<dbReference type="Proteomes" id="UP000183815">
    <property type="component" value="Unassembled WGS sequence"/>
</dbReference>
<dbReference type="PANTHER" id="PTHR12147">
    <property type="entry name" value="METALLOPEPTIDASE M28 FAMILY MEMBER"/>
    <property type="match status" value="1"/>
</dbReference>